<comment type="caution">
    <text evidence="1">The sequence shown here is derived from an EMBL/GenBank/DDBJ whole genome shotgun (WGS) entry which is preliminary data.</text>
</comment>
<proteinExistence type="predicted"/>
<reference evidence="1" key="1">
    <citation type="submission" date="2020-08" db="EMBL/GenBank/DDBJ databases">
        <title>Multicomponent nature underlies the extraordinary mechanical properties of spider dragline silk.</title>
        <authorList>
            <person name="Kono N."/>
            <person name="Nakamura H."/>
            <person name="Mori M."/>
            <person name="Yoshida Y."/>
            <person name="Ohtoshi R."/>
            <person name="Malay A.D."/>
            <person name="Moran D.A.P."/>
            <person name="Tomita M."/>
            <person name="Numata K."/>
            <person name="Arakawa K."/>
        </authorList>
    </citation>
    <scope>NUCLEOTIDE SEQUENCE</scope>
</reference>
<keyword evidence="2" id="KW-1185">Reference proteome</keyword>
<protein>
    <submittedName>
        <fullName evidence="1">Uncharacterized protein</fullName>
    </submittedName>
</protein>
<dbReference type="Proteomes" id="UP000887013">
    <property type="component" value="Unassembled WGS sequence"/>
</dbReference>
<gene>
    <name evidence="1" type="ORF">NPIL_504761</name>
</gene>
<evidence type="ECO:0000313" key="2">
    <source>
        <dbReference type="Proteomes" id="UP000887013"/>
    </source>
</evidence>
<dbReference type="AlphaFoldDB" id="A0A8X6QNL8"/>
<name>A0A8X6QNL8_NEPPI</name>
<accession>A0A8X6QNL8</accession>
<sequence length="81" mass="9047">MNSNLGTVMLEILDYALSIPDPMQQKSVVILNLLPTHSYEITSTNIILSPKYPHSDLLNLRLPLAPCNEGNTTKRVLRDTV</sequence>
<evidence type="ECO:0000313" key="1">
    <source>
        <dbReference type="EMBL" id="GFU23083.1"/>
    </source>
</evidence>
<organism evidence="1 2">
    <name type="scientific">Nephila pilipes</name>
    <name type="common">Giant wood spider</name>
    <name type="synonym">Nephila maculata</name>
    <dbReference type="NCBI Taxonomy" id="299642"/>
    <lineage>
        <taxon>Eukaryota</taxon>
        <taxon>Metazoa</taxon>
        <taxon>Ecdysozoa</taxon>
        <taxon>Arthropoda</taxon>
        <taxon>Chelicerata</taxon>
        <taxon>Arachnida</taxon>
        <taxon>Araneae</taxon>
        <taxon>Araneomorphae</taxon>
        <taxon>Entelegynae</taxon>
        <taxon>Araneoidea</taxon>
        <taxon>Nephilidae</taxon>
        <taxon>Nephila</taxon>
    </lineage>
</organism>
<dbReference type="EMBL" id="BMAW01127884">
    <property type="protein sequence ID" value="GFU23083.1"/>
    <property type="molecule type" value="Genomic_DNA"/>
</dbReference>